<accession>A0A810LBW3</accession>
<dbReference type="KEGG" id="aser:Asera_56060"/>
<keyword evidence="2" id="KW-1133">Transmembrane helix</keyword>
<keyword evidence="2" id="KW-0472">Membrane</keyword>
<dbReference type="AlphaFoldDB" id="A0A810LBW3"/>
<gene>
    <name evidence="4" type="ORF">Asera_56060</name>
</gene>
<evidence type="ECO:0000256" key="2">
    <source>
        <dbReference type="SAM" id="Phobius"/>
    </source>
</evidence>
<keyword evidence="5" id="KW-1185">Reference proteome</keyword>
<feature type="domain" description="DUF58" evidence="3">
    <location>
        <begin position="212"/>
        <end position="316"/>
    </location>
</feature>
<dbReference type="EMBL" id="AP023354">
    <property type="protein sequence ID" value="BCJ31498.1"/>
    <property type="molecule type" value="Genomic_DNA"/>
</dbReference>
<dbReference type="InterPro" id="IPR002881">
    <property type="entry name" value="DUF58"/>
</dbReference>
<proteinExistence type="predicted"/>
<reference evidence="4" key="1">
    <citation type="submission" date="2020-08" db="EMBL/GenBank/DDBJ databases">
        <title>Whole genome shotgun sequence of Actinocatenispora sera NBRC 101916.</title>
        <authorList>
            <person name="Komaki H."/>
            <person name="Tamura T."/>
        </authorList>
    </citation>
    <scope>NUCLEOTIDE SEQUENCE</scope>
    <source>
        <strain evidence="4">NBRC 101916</strain>
    </source>
</reference>
<evidence type="ECO:0000259" key="3">
    <source>
        <dbReference type="Pfam" id="PF01882"/>
    </source>
</evidence>
<dbReference type="PANTHER" id="PTHR33608:SF14">
    <property type="entry name" value="POSSIBLE CONSERVED SECRETED PROTEIN"/>
    <property type="match status" value="1"/>
</dbReference>
<feature type="region of interest" description="Disordered" evidence="1">
    <location>
        <begin position="391"/>
        <end position="425"/>
    </location>
</feature>
<dbReference type="RefSeq" id="WP_212804739.1">
    <property type="nucleotide sequence ID" value="NZ_AP023354.1"/>
</dbReference>
<evidence type="ECO:0000313" key="5">
    <source>
        <dbReference type="Proteomes" id="UP000680750"/>
    </source>
</evidence>
<sequence length="515" mass="51959">MTDSPGPATSPEATVAAPVSLPVRFGRTLAAARLGVLAVAAVVVALIVDHAAALALAAPPLLLLALRSRRARPDTLTATVSLDPPRCIEGDTVTLSVRLTLPVPVDQLSVTLGDDLPVDGPNDGVAVQTASTVLRFALVPRRWARLDLGTALVTLLAPGGLDRARLRVPLGELTIYPQTAPPASPPRPARLPQLVGEHVVASTGTGVEFAGIRPYQAGDPVRLVHWASSARYGRPHVVLRHAERLADVVLMIDGYSDVGPPGGSSLDVSVRTAASLAESWLAIGDRVGVVTLSGLLRWLPVGLGRRTLYPIVDSVLSVRRDREVPIAGPPRIPLPALPPGALVVLLTPLLSDRILEVVQRLGERGMAMLVLDTLPAEPAIGAGPAGSAMGAGPAGSAMGAGPAGSAMGAGPAGSAMGAGPAGSAMGAGPAGPVMGAGPAGPAMGAGSGAGALGAGRAAGESFPGGAALRLWRSERAIVAREIAELGGMTLPAAEPASLSAALELARRMPPRGRSR</sequence>
<evidence type="ECO:0000313" key="4">
    <source>
        <dbReference type="EMBL" id="BCJ31498.1"/>
    </source>
</evidence>
<dbReference type="Pfam" id="PF01882">
    <property type="entry name" value="DUF58"/>
    <property type="match status" value="1"/>
</dbReference>
<organism evidence="4 5">
    <name type="scientific">Actinocatenispora sera</name>
    <dbReference type="NCBI Taxonomy" id="390989"/>
    <lineage>
        <taxon>Bacteria</taxon>
        <taxon>Bacillati</taxon>
        <taxon>Actinomycetota</taxon>
        <taxon>Actinomycetes</taxon>
        <taxon>Micromonosporales</taxon>
        <taxon>Micromonosporaceae</taxon>
        <taxon>Actinocatenispora</taxon>
    </lineage>
</organism>
<evidence type="ECO:0000256" key="1">
    <source>
        <dbReference type="SAM" id="MobiDB-lite"/>
    </source>
</evidence>
<feature type="transmembrane region" description="Helical" evidence="2">
    <location>
        <begin position="34"/>
        <end position="66"/>
    </location>
</feature>
<dbReference type="PANTHER" id="PTHR33608">
    <property type="entry name" value="BLL2464 PROTEIN"/>
    <property type="match status" value="1"/>
</dbReference>
<keyword evidence="2" id="KW-0812">Transmembrane</keyword>
<name>A0A810LBW3_9ACTN</name>
<protein>
    <recommendedName>
        <fullName evidence="3">DUF58 domain-containing protein</fullName>
    </recommendedName>
</protein>
<dbReference type="Proteomes" id="UP000680750">
    <property type="component" value="Chromosome"/>
</dbReference>